<dbReference type="PANTHER" id="PTHR31527:SF0">
    <property type="entry name" value="RE64534P"/>
    <property type="match status" value="1"/>
</dbReference>
<dbReference type="EMBL" id="CP020772">
    <property type="protein sequence ID" value="ARI75669.1"/>
    <property type="molecule type" value="Genomic_DNA"/>
</dbReference>
<dbReference type="KEGG" id="hmn:HM131_01985"/>
<reference evidence="2 3" key="1">
    <citation type="submission" date="2017-04" db="EMBL/GenBank/DDBJ databases">
        <title>The whole genome sequencing and assembly of Halobacillus mangrovi strain.</title>
        <authorList>
            <person name="Lee S.-J."/>
            <person name="Park M.-K."/>
            <person name="Kim J.-Y."/>
            <person name="Lee Y.-J."/>
            <person name="Yi H."/>
            <person name="Bahn Y.-S."/>
            <person name="Kim J.F."/>
            <person name="Lee D.-W."/>
        </authorList>
    </citation>
    <scope>NUCLEOTIDE SEQUENCE [LARGE SCALE GENOMIC DNA]</scope>
    <source>
        <strain evidence="2 3">KTB 131</strain>
    </source>
</reference>
<dbReference type="Pfam" id="PF09347">
    <property type="entry name" value="DUF1989"/>
    <property type="match status" value="1"/>
</dbReference>
<dbReference type="AlphaFoldDB" id="A0A1W5ZQV1"/>
<dbReference type="Proteomes" id="UP000192527">
    <property type="component" value="Chromosome"/>
</dbReference>
<evidence type="ECO:0000259" key="1">
    <source>
        <dbReference type="Pfam" id="PF09347"/>
    </source>
</evidence>
<gene>
    <name evidence="2" type="ORF">HM131_01985</name>
</gene>
<dbReference type="InterPro" id="IPR018959">
    <property type="entry name" value="DUF1989"/>
</dbReference>
<dbReference type="NCBIfam" id="TIGR03424">
    <property type="entry name" value="urea_degr_1"/>
    <property type="match status" value="1"/>
</dbReference>
<sequence>MTMLTKVKSSREAADAVYDYALPAGEGWMYELEPGQVLRLVDTEGNQAADTLFYDADNPEDHFSAIHTISAQKNVYLTTGSKLISESGKELLEIVADTVGRHDTLGGACSAQSNTVRYAHDRLPMHNCRDNFMLQLAKHGESFTKRDIAPNINFFMNVLVTPEGGLSFEDGISGPGHYVEMKAKCRTKVLISNCPQLNNPCSGFNPTSIRLLVWDQ</sequence>
<proteinExistence type="predicted"/>
<evidence type="ECO:0000313" key="3">
    <source>
        <dbReference type="Proteomes" id="UP000192527"/>
    </source>
</evidence>
<evidence type="ECO:0000313" key="2">
    <source>
        <dbReference type="EMBL" id="ARI75669.1"/>
    </source>
</evidence>
<protein>
    <submittedName>
        <fullName evidence="2">Urea carboxylase</fullName>
    </submittedName>
</protein>
<dbReference type="InterPro" id="IPR017791">
    <property type="entry name" value="UAAP2"/>
</dbReference>
<organism evidence="2 3">
    <name type="scientific">Halobacillus mangrovi</name>
    <dbReference type="NCBI Taxonomy" id="402384"/>
    <lineage>
        <taxon>Bacteria</taxon>
        <taxon>Bacillati</taxon>
        <taxon>Bacillota</taxon>
        <taxon>Bacilli</taxon>
        <taxon>Bacillales</taxon>
        <taxon>Bacillaceae</taxon>
        <taxon>Halobacillus</taxon>
    </lineage>
</organism>
<dbReference type="RefSeq" id="WP_085027428.1">
    <property type="nucleotide sequence ID" value="NZ_CP020772.1"/>
</dbReference>
<accession>A0A1W5ZQV1</accession>
<feature type="domain" description="DUF1989" evidence="1">
    <location>
        <begin position="22"/>
        <end position="184"/>
    </location>
</feature>
<dbReference type="PANTHER" id="PTHR31527">
    <property type="entry name" value="RE64534P"/>
    <property type="match status" value="1"/>
</dbReference>
<name>A0A1W5ZQV1_9BACI</name>
<dbReference type="OrthoDB" id="9772660at2"/>
<dbReference type="STRING" id="402384.HM131_01985"/>
<keyword evidence="3" id="KW-1185">Reference proteome</keyword>